<proteinExistence type="predicted"/>
<protein>
    <submittedName>
        <fullName evidence="3">Uncharacterized protein</fullName>
    </submittedName>
</protein>
<dbReference type="OrthoDB" id="8907515at2"/>
<keyword evidence="4" id="KW-1185">Reference proteome</keyword>
<feature type="signal peptide" evidence="2">
    <location>
        <begin position="1"/>
        <end position="17"/>
    </location>
</feature>
<feature type="chain" id="PRO_5021338763" evidence="2">
    <location>
        <begin position="18"/>
        <end position="128"/>
    </location>
</feature>
<evidence type="ECO:0000313" key="4">
    <source>
        <dbReference type="Proteomes" id="UP000297564"/>
    </source>
</evidence>
<accession>A0A4Z0C3H7</accession>
<evidence type="ECO:0000256" key="2">
    <source>
        <dbReference type="SAM" id="SignalP"/>
    </source>
</evidence>
<keyword evidence="2" id="KW-0732">Signal</keyword>
<dbReference type="EMBL" id="SMLL01000001">
    <property type="protein sequence ID" value="TFZ04759.1"/>
    <property type="molecule type" value="Genomic_DNA"/>
</dbReference>
<reference evidence="3 4" key="1">
    <citation type="submission" date="2019-03" db="EMBL/GenBank/DDBJ databases">
        <title>Ramlibacter rhizophilus CCTCC AB2015357, whole genome shotgun sequence.</title>
        <authorList>
            <person name="Zhang X."/>
            <person name="Feng G."/>
            <person name="Zhu H."/>
        </authorList>
    </citation>
    <scope>NUCLEOTIDE SEQUENCE [LARGE SCALE GENOMIC DNA]</scope>
    <source>
        <strain evidence="3 4">CCTCC AB2015357</strain>
    </source>
</reference>
<sequence>MAIALPLVVHLFSPLQAAVNWLAGGPSSENLAPVPAEDDAPHPFRSGAPAEAPRPANDDRPQKAWRGPIRAPQPLRRGTTETARPVRVIRVCEDRSRPRAQAGRMVISGRLADVCAELDRLVALDGRS</sequence>
<comment type="caution">
    <text evidence="3">The sequence shown here is derived from an EMBL/GenBank/DDBJ whole genome shotgun (WGS) entry which is preliminary data.</text>
</comment>
<evidence type="ECO:0000256" key="1">
    <source>
        <dbReference type="SAM" id="MobiDB-lite"/>
    </source>
</evidence>
<gene>
    <name evidence="3" type="ORF">EZ242_03140</name>
</gene>
<organism evidence="3 4">
    <name type="scientific">Ramlibacter rhizophilus</name>
    <dbReference type="NCBI Taxonomy" id="1781167"/>
    <lineage>
        <taxon>Bacteria</taxon>
        <taxon>Pseudomonadati</taxon>
        <taxon>Pseudomonadota</taxon>
        <taxon>Betaproteobacteria</taxon>
        <taxon>Burkholderiales</taxon>
        <taxon>Comamonadaceae</taxon>
        <taxon>Ramlibacter</taxon>
    </lineage>
</organism>
<dbReference type="AlphaFoldDB" id="A0A4Z0C3H7"/>
<name>A0A4Z0C3H7_9BURK</name>
<dbReference type="RefSeq" id="WP_135283641.1">
    <property type="nucleotide sequence ID" value="NZ_SMLL01000001.1"/>
</dbReference>
<evidence type="ECO:0000313" key="3">
    <source>
        <dbReference type="EMBL" id="TFZ04759.1"/>
    </source>
</evidence>
<feature type="region of interest" description="Disordered" evidence="1">
    <location>
        <begin position="24"/>
        <end position="83"/>
    </location>
</feature>
<dbReference type="Proteomes" id="UP000297564">
    <property type="component" value="Unassembled WGS sequence"/>
</dbReference>